<gene>
    <name evidence="1" type="ORF">G5C65_26490</name>
</gene>
<evidence type="ECO:0000313" key="2">
    <source>
        <dbReference type="Proteomes" id="UP000477722"/>
    </source>
</evidence>
<name>A0A6G4X522_9ACTN</name>
<dbReference type="Proteomes" id="UP000477722">
    <property type="component" value="Unassembled WGS sequence"/>
</dbReference>
<organism evidence="1 2">
    <name type="scientific">Streptomyces boncukensis</name>
    <dbReference type="NCBI Taxonomy" id="2711219"/>
    <lineage>
        <taxon>Bacteria</taxon>
        <taxon>Bacillati</taxon>
        <taxon>Actinomycetota</taxon>
        <taxon>Actinomycetes</taxon>
        <taxon>Kitasatosporales</taxon>
        <taxon>Streptomycetaceae</taxon>
        <taxon>Streptomyces</taxon>
    </lineage>
</organism>
<dbReference type="AlphaFoldDB" id="A0A6G4X522"/>
<reference evidence="1 2" key="1">
    <citation type="submission" date="2020-02" db="EMBL/GenBank/DDBJ databases">
        <title>Whole-genome analyses of novel actinobacteria.</title>
        <authorList>
            <person name="Sahin N."/>
            <person name="Tatar D."/>
        </authorList>
    </citation>
    <scope>NUCLEOTIDE SEQUENCE [LARGE SCALE GENOMIC DNA]</scope>
    <source>
        <strain evidence="1 2">SB3404</strain>
    </source>
</reference>
<sequence length="111" mass="11647">MIAYAPQICTFFGLAADTAPRPELGETRTRLVLRDLATLRAAHERAGGDGALTDRPALRTTTAGAPYLTREATLHLDLDGVGPIEAVTDWAPDTATDAEHAAAIALLPPTS</sequence>
<keyword evidence="2" id="KW-1185">Reference proteome</keyword>
<accession>A0A6G4X522</accession>
<comment type="caution">
    <text evidence="1">The sequence shown here is derived from an EMBL/GenBank/DDBJ whole genome shotgun (WGS) entry which is preliminary data.</text>
</comment>
<proteinExistence type="predicted"/>
<evidence type="ECO:0000313" key="1">
    <source>
        <dbReference type="EMBL" id="NGO71834.1"/>
    </source>
</evidence>
<dbReference type="EMBL" id="JAAKZZ010000359">
    <property type="protein sequence ID" value="NGO71834.1"/>
    <property type="molecule type" value="Genomic_DNA"/>
</dbReference>
<dbReference type="RefSeq" id="WP_165301459.1">
    <property type="nucleotide sequence ID" value="NZ_JAAKZZ010000359.1"/>
</dbReference>
<protein>
    <submittedName>
        <fullName evidence="1">Uncharacterized protein</fullName>
    </submittedName>
</protein>